<dbReference type="HAMAP" id="MF_00527">
    <property type="entry name" value="3MGH"/>
    <property type="match status" value="1"/>
</dbReference>
<evidence type="ECO:0000256" key="5">
    <source>
        <dbReference type="HAMAP-Rule" id="MF_00527"/>
    </source>
</evidence>
<dbReference type="CDD" id="cd00540">
    <property type="entry name" value="AAG"/>
    <property type="match status" value="1"/>
</dbReference>
<dbReference type="InterPro" id="IPR036995">
    <property type="entry name" value="MPG_sf"/>
</dbReference>
<proteinExistence type="inferred from homology"/>
<dbReference type="AlphaFoldDB" id="A0AAF0BXS5"/>
<dbReference type="GO" id="GO:0006284">
    <property type="term" value="P:base-excision repair"/>
    <property type="evidence" value="ECO:0007669"/>
    <property type="project" value="InterPro"/>
</dbReference>
<organism evidence="6 7">
    <name type="scientific">Iamia majanohamensis</name>
    <dbReference type="NCBI Taxonomy" id="467976"/>
    <lineage>
        <taxon>Bacteria</taxon>
        <taxon>Bacillati</taxon>
        <taxon>Actinomycetota</taxon>
        <taxon>Acidimicrobiia</taxon>
        <taxon>Acidimicrobiales</taxon>
        <taxon>Iamiaceae</taxon>
        <taxon>Iamia</taxon>
    </lineage>
</organism>
<dbReference type="RefSeq" id="WP_272738628.1">
    <property type="nucleotide sequence ID" value="NZ_CP116942.1"/>
</dbReference>
<evidence type="ECO:0000313" key="7">
    <source>
        <dbReference type="Proteomes" id="UP001216390"/>
    </source>
</evidence>
<dbReference type="InterPro" id="IPR011034">
    <property type="entry name" value="Formyl_transferase-like_C_sf"/>
</dbReference>
<keyword evidence="6" id="KW-0326">Glycosidase</keyword>
<dbReference type="KEGG" id="ima:PO878_10290"/>
<dbReference type="NCBIfam" id="NF002003">
    <property type="entry name" value="PRK00802.1-3"/>
    <property type="match status" value="1"/>
</dbReference>
<comment type="similarity">
    <text evidence="1 5">Belongs to the DNA glycosylase MPG family.</text>
</comment>
<dbReference type="Gene3D" id="3.10.300.10">
    <property type="entry name" value="Methylpurine-DNA glycosylase (MPG)"/>
    <property type="match status" value="1"/>
</dbReference>
<dbReference type="NCBIfam" id="TIGR00567">
    <property type="entry name" value="3mg"/>
    <property type="match status" value="1"/>
</dbReference>
<keyword evidence="7" id="KW-1185">Reference proteome</keyword>
<keyword evidence="4 5" id="KW-0234">DNA repair</keyword>
<dbReference type="PANTHER" id="PTHR10429">
    <property type="entry name" value="DNA-3-METHYLADENINE GLYCOSYLASE"/>
    <property type="match status" value="1"/>
</dbReference>
<evidence type="ECO:0000256" key="2">
    <source>
        <dbReference type="ARBA" id="ARBA00022763"/>
    </source>
</evidence>
<dbReference type="PANTHER" id="PTHR10429:SF0">
    <property type="entry name" value="DNA-3-METHYLADENINE GLYCOSYLASE"/>
    <property type="match status" value="1"/>
</dbReference>
<dbReference type="EC" id="3.2.2.-" evidence="5"/>
<dbReference type="InterPro" id="IPR003180">
    <property type="entry name" value="MPG"/>
</dbReference>
<keyword evidence="3 5" id="KW-0378">Hydrolase</keyword>
<gene>
    <name evidence="6" type="ORF">PO878_10290</name>
</gene>
<dbReference type="Pfam" id="PF02245">
    <property type="entry name" value="Pur_DNA_glyco"/>
    <property type="match status" value="1"/>
</dbReference>
<dbReference type="GO" id="GO:0003905">
    <property type="term" value="F:alkylbase DNA N-glycosylase activity"/>
    <property type="evidence" value="ECO:0007669"/>
    <property type="project" value="InterPro"/>
</dbReference>
<evidence type="ECO:0000313" key="6">
    <source>
        <dbReference type="EMBL" id="WCO69114.1"/>
    </source>
</evidence>
<dbReference type="GO" id="GO:0003677">
    <property type="term" value="F:DNA binding"/>
    <property type="evidence" value="ECO:0007669"/>
    <property type="project" value="InterPro"/>
</dbReference>
<accession>A0AAF0BXS5</accession>
<sequence>MARRRRLPRAFYRRDPRVVAPELLGRLVVHGDRVGRIVEVEAYAGADDPGSHAHRGPTPRTEVMFGPPGRLYVYFSYGMHWCANVVCHEPGVAGAVLLRAVAPVSGVEAMRAARPRARRDRDLTSGPARLTQALGIDGSFGGADLVTADRGVHLADDGVGPEVAPAASTRIGLSRGEDLPWRWYVPGDPHVSGRPR</sequence>
<keyword evidence="2 5" id="KW-0227">DNA damage</keyword>
<dbReference type="FunFam" id="3.10.300.10:FF:000001">
    <property type="entry name" value="Putative 3-methyladenine DNA glycosylase"/>
    <property type="match status" value="1"/>
</dbReference>
<evidence type="ECO:0000256" key="1">
    <source>
        <dbReference type="ARBA" id="ARBA00009232"/>
    </source>
</evidence>
<evidence type="ECO:0000256" key="3">
    <source>
        <dbReference type="ARBA" id="ARBA00022801"/>
    </source>
</evidence>
<evidence type="ECO:0000256" key="4">
    <source>
        <dbReference type="ARBA" id="ARBA00023204"/>
    </source>
</evidence>
<name>A0AAF0BXS5_9ACTN</name>
<dbReference type="Proteomes" id="UP001216390">
    <property type="component" value="Chromosome"/>
</dbReference>
<reference evidence="6" key="1">
    <citation type="submission" date="2023-01" db="EMBL/GenBank/DDBJ databases">
        <title>The diversity of Class Acidimicrobiia in South China Sea sediment environments and the proposal of Iamia marina sp. nov., a novel species of the genus Iamia.</title>
        <authorList>
            <person name="He Y."/>
            <person name="Tian X."/>
        </authorList>
    </citation>
    <scope>NUCLEOTIDE SEQUENCE</scope>
    <source>
        <strain evidence="6">DSM 19957</strain>
    </source>
</reference>
<protein>
    <recommendedName>
        <fullName evidence="5">Putative 3-methyladenine DNA glycosylase</fullName>
        <ecNumber evidence="5">3.2.2.-</ecNumber>
    </recommendedName>
</protein>
<dbReference type="EMBL" id="CP116942">
    <property type="protein sequence ID" value="WCO69114.1"/>
    <property type="molecule type" value="Genomic_DNA"/>
</dbReference>
<dbReference type="SUPFAM" id="SSF50486">
    <property type="entry name" value="FMT C-terminal domain-like"/>
    <property type="match status" value="1"/>
</dbReference>